<dbReference type="EMBL" id="GBRH01219287">
    <property type="protein sequence ID" value="JAD78608.1"/>
    <property type="molecule type" value="Transcribed_RNA"/>
</dbReference>
<reference evidence="1" key="1">
    <citation type="submission" date="2014-09" db="EMBL/GenBank/DDBJ databases">
        <authorList>
            <person name="Magalhaes I.L.F."/>
            <person name="Oliveira U."/>
            <person name="Santos F.R."/>
            <person name="Vidigal T.H.D.A."/>
            <person name="Brescovit A.D."/>
            <person name="Santos A.J."/>
        </authorList>
    </citation>
    <scope>NUCLEOTIDE SEQUENCE</scope>
    <source>
        <tissue evidence="1">Shoot tissue taken approximately 20 cm above the soil surface</tissue>
    </source>
</reference>
<proteinExistence type="predicted"/>
<protein>
    <submittedName>
        <fullName evidence="1">Uncharacterized protein</fullName>
    </submittedName>
</protein>
<accession>A0A0A9CW33</accession>
<name>A0A0A9CW33_ARUDO</name>
<dbReference type="AlphaFoldDB" id="A0A0A9CW33"/>
<reference evidence="1" key="2">
    <citation type="journal article" date="2015" name="Data Brief">
        <title>Shoot transcriptome of the giant reed, Arundo donax.</title>
        <authorList>
            <person name="Barrero R.A."/>
            <person name="Guerrero F.D."/>
            <person name="Moolhuijzen P."/>
            <person name="Goolsby J.A."/>
            <person name="Tidwell J."/>
            <person name="Bellgard S.E."/>
            <person name="Bellgard M.I."/>
        </authorList>
    </citation>
    <scope>NUCLEOTIDE SEQUENCE</scope>
    <source>
        <tissue evidence="1">Shoot tissue taken approximately 20 cm above the soil surface</tissue>
    </source>
</reference>
<evidence type="ECO:0000313" key="1">
    <source>
        <dbReference type="EMBL" id="JAD78608.1"/>
    </source>
</evidence>
<organism evidence="1">
    <name type="scientific">Arundo donax</name>
    <name type="common">Giant reed</name>
    <name type="synonym">Donax arundinaceus</name>
    <dbReference type="NCBI Taxonomy" id="35708"/>
    <lineage>
        <taxon>Eukaryota</taxon>
        <taxon>Viridiplantae</taxon>
        <taxon>Streptophyta</taxon>
        <taxon>Embryophyta</taxon>
        <taxon>Tracheophyta</taxon>
        <taxon>Spermatophyta</taxon>
        <taxon>Magnoliopsida</taxon>
        <taxon>Liliopsida</taxon>
        <taxon>Poales</taxon>
        <taxon>Poaceae</taxon>
        <taxon>PACMAD clade</taxon>
        <taxon>Arundinoideae</taxon>
        <taxon>Arundineae</taxon>
        <taxon>Arundo</taxon>
    </lineage>
</organism>
<sequence length="60" mass="6460">MTSAPSQCITGSLTCIALCAADRTLLLWKLTSTFCHDTRLSPLKRSSSSLQFSASATSRH</sequence>